<comment type="caution">
    <text evidence="1">The sequence shown here is derived from an EMBL/GenBank/DDBJ whole genome shotgun (WGS) entry which is preliminary data.</text>
</comment>
<proteinExistence type="predicted"/>
<dbReference type="Proteomes" id="UP000689129">
    <property type="component" value="Unassembled WGS sequence"/>
</dbReference>
<sequence length="73" mass="8463">MTDEAWDWEQELEVPEEFVTYLDENVQAALPKGSEFLEISSHGASFWTRTARVVMEEDEQMTSYISSRSRSAK</sequence>
<evidence type="ECO:0000313" key="2">
    <source>
        <dbReference type="Proteomes" id="UP000689129"/>
    </source>
</evidence>
<dbReference type="OrthoDB" id="5772781at2759"/>
<reference evidence="1" key="1">
    <citation type="journal article" date="2021" name="Mol. Plant Pathol.">
        <title>A 20-kb lineage-specific genomic region tames virulence in pathogenic amphidiploid Verticillium longisporum.</title>
        <authorList>
            <person name="Harting R."/>
            <person name="Starke J."/>
            <person name="Kusch H."/>
            <person name="Poggeler S."/>
            <person name="Maurus I."/>
            <person name="Schluter R."/>
            <person name="Landesfeind M."/>
            <person name="Bulla I."/>
            <person name="Nowrousian M."/>
            <person name="de Jonge R."/>
            <person name="Stahlhut G."/>
            <person name="Hoff K.J."/>
            <person name="Asshauer K.P."/>
            <person name="Thurmer A."/>
            <person name="Stanke M."/>
            <person name="Daniel R."/>
            <person name="Morgenstern B."/>
            <person name="Thomma B.P.H.J."/>
            <person name="Kronstad J.W."/>
            <person name="Braus-Stromeyer S.A."/>
            <person name="Braus G.H."/>
        </authorList>
    </citation>
    <scope>NUCLEOTIDE SEQUENCE</scope>
    <source>
        <strain evidence="1">Vl32</strain>
    </source>
</reference>
<dbReference type="AlphaFoldDB" id="A0A8I2ZWA1"/>
<evidence type="ECO:0000313" key="1">
    <source>
        <dbReference type="EMBL" id="KAG7139567.1"/>
    </source>
</evidence>
<protein>
    <submittedName>
        <fullName evidence="1">Uncharacterized protein</fullName>
    </submittedName>
</protein>
<dbReference type="EMBL" id="JAEMWZ010000055">
    <property type="protein sequence ID" value="KAG7139567.1"/>
    <property type="molecule type" value="Genomic_DNA"/>
</dbReference>
<organism evidence="1 2">
    <name type="scientific">Verticillium longisporum</name>
    <name type="common">Verticillium dahliae var. longisporum</name>
    <dbReference type="NCBI Taxonomy" id="100787"/>
    <lineage>
        <taxon>Eukaryota</taxon>
        <taxon>Fungi</taxon>
        <taxon>Dikarya</taxon>
        <taxon>Ascomycota</taxon>
        <taxon>Pezizomycotina</taxon>
        <taxon>Sordariomycetes</taxon>
        <taxon>Hypocreomycetidae</taxon>
        <taxon>Glomerellales</taxon>
        <taxon>Plectosphaerellaceae</taxon>
        <taxon>Verticillium</taxon>
    </lineage>
</organism>
<gene>
    <name evidence="1" type="ORF">HYQ45_003475</name>
</gene>
<name>A0A8I2ZWA1_VERLO</name>
<accession>A0A8I2ZWA1</accession>